<reference evidence="1 2" key="1">
    <citation type="submission" date="2013-09" db="EMBL/GenBank/DDBJ databases">
        <title>Genomic characterization of Ralstonia solanacearum phage phiRSB3.</title>
        <authorList>
            <person name="Kawasaki T."/>
            <person name="Matsunami M."/>
            <person name="Fujie M."/>
            <person name="Yamada T."/>
        </authorList>
    </citation>
    <scope>NUCLEOTIDE SEQUENCE [LARGE SCALE GENOMIC DNA]</scope>
</reference>
<name>U3TIY5_9CAUD</name>
<evidence type="ECO:0000313" key="1">
    <source>
        <dbReference type="EMBL" id="BAN92341.1"/>
    </source>
</evidence>
<proteinExistence type="predicted"/>
<dbReference type="KEGG" id="vg:17699657"/>
<evidence type="ECO:0000313" key="2">
    <source>
        <dbReference type="Proteomes" id="UP000016888"/>
    </source>
</evidence>
<organism evidence="1 2">
    <name type="scientific">Ralstonia phage RSB3</name>
    <dbReference type="NCBI Taxonomy" id="1402875"/>
    <lineage>
        <taxon>Viruses</taxon>
        <taxon>Duplodnaviria</taxon>
        <taxon>Heunggongvirae</taxon>
        <taxon>Uroviricota</taxon>
        <taxon>Caudoviricetes</taxon>
        <taxon>Autographivirales</taxon>
        <taxon>Autoscriptoviridae</taxon>
        <taxon>Jiaoyazivirus</taxon>
        <taxon>Jiaoyazivirus RSB3</taxon>
    </lineage>
</organism>
<dbReference type="RefSeq" id="YP_008853918.1">
    <property type="nucleotide sequence ID" value="NC_022917.1"/>
</dbReference>
<dbReference type="EMBL" id="AB854109">
    <property type="protein sequence ID" value="BAN92341.1"/>
    <property type="molecule type" value="Genomic_DNA"/>
</dbReference>
<dbReference type="GeneID" id="17699657"/>
<dbReference type="Proteomes" id="UP000016888">
    <property type="component" value="Segment"/>
</dbReference>
<keyword evidence="2" id="KW-1185">Reference proteome</keyword>
<accession>U3TIY5</accession>
<sequence>MDEVQTGYDEAAAYAEKQEVLVALRRKLLACMETGNTDQARTLMVELKEFDFMAYNRMRAEIVRAYGTDI</sequence>
<protein>
    <submittedName>
        <fullName evidence="1">Uncharacterized protein</fullName>
    </submittedName>
</protein>